<dbReference type="PANTHER" id="PTHR16943">
    <property type="entry name" value="2-METHYLCITRATE DEHYDRATASE-RELATED"/>
    <property type="match status" value="1"/>
</dbReference>
<evidence type="ECO:0000259" key="2">
    <source>
        <dbReference type="Pfam" id="PF03972"/>
    </source>
</evidence>
<keyword evidence="5" id="KW-1185">Reference proteome</keyword>
<dbReference type="RefSeq" id="WP_211127973.1">
    <property type="nucleotide sequence ID" value="NZ_BAAALR010000050.1"/>
</dbReference>
<evidence type="ECO:0000313" key="4">
    <source>
        <dbReference type="EMBL" id="GAA1698154.1"/>
    </source>
</evidence>
<comment type="caution">
    <text evidence="4">The sequence shown here is derived from an EMBL/GenBank/DDBJ whole genome shotgun (WGS) entry which is preliminary data.</text>
</comment>
<dbReference type="SUPFAM" id="SSF103378">
    <property type="entry name" value="2-methylcitrate dehydratase PrpD"/>
    <property type="match status" value="1"/>
</dbReference>
<dbReference type="PANTHER" id="PTHR16943:SF8">
    <property type="entry name" value="2-METHYLCITRATE DEHYDRATASE"/>
    <property type="match status" value="1"/>
</dbReference>
<dbReference type="Pfam" id="PF03972">
    <property type="entry name" value="MmgE_PrpD_N"/>
    <property type="match status" value="1"/>
</dbReference>
<evidence type="ECO:0000256" key="1">
    <source>
        <dbReference type="ARBA" id="ARBA00006174"/>
    </source>
</evidence>
<dbReference type="InterPro" id="IPR045336">
    <property type="entry name" value="MmgE_PrpD_N"/>
</dbReference>
<organism evidence="4 5">
    <name type="scientific">Streptomyces yatensis</name>
    <dbReference type="NCBI Taxonomy" id="155177"/>
    <lineage>
        <taxon>Bacteria</taxon>
        <taxon>Bacillati</taxon>
        <taxon>Actinomycetota</taxon>
        <taxon>Actinomycetes</taxon>
        <taxon>Kitasatosporales</taxon>
        <taxon>Streptomycetaceae</taxon>
        <taxon>Streptomyces</taxon>
        <taxon>Streptomyces violaceusniger group</taxon>
    </lineage>
</organism>
<comment type="similarity">
    <text evidence="1">Belongs to the PrpD family.</text>
</comment>
<dbReference type="Proteomes" id="UP001499947">
    <property type="component" value="Unassembled WGS sequence"/>
</dbReference>
<accession>A0ABP4U4K0</accession>
<gene>
    <name evidence="4" type="ORF">GCM10009680_42920</name>
</gene>
<feature type="domain" description="MmgE/PrpD C-terminal" evidence="3">
    <location>
        <begin position="225"/>
        <end position="372"/>
    </location>
</feature>
<dbReference type="EMBL" id="BAAALR010000050">
    <property type="protein sequence ID" value="GAA1698154.1"/>
    <property type="molecule type" value="Genomic_DNA"/>
</dbReference>
<sequence>MASTFRELADWAVAFAPTESDLRLARTALTDTLAVALAAEHEPIVEHTAGLPAALRWTAIGHTLDFDDVHLPSTSHISVVCASATLTVGGGDREFLAAAGVMARLGTALGWGHYQRGWHATCTAGAPTAAVAAALGLGLGAEGVLRAMALAVPAAGGLQRAFGTEAKPLQVGFATDAGVRAARLAAGGASADPAALDHWFDLVGGEHGLDLSGPAVPDGLAVKPFPCCYALQRPIGATRLFGPVPLDQVASVEMLVEESTLQPLVHHRPRAGAEGKFSLPYAVAATLVDGFPTAASFTDAAVARPEIVVLLDRTAVRTRPGGSGVLAGDTTIEIGLTDGSTTRRALHLPPGHPAAPLAPDELVAKITGCVGPERSRQVATAGWAEAARILAGAFPPDTTVPEPRK</sequence>
<dbReference type="Gene3D" id="3.30.1330.120">
    <property type="entry name" value="2-methylcitrate dehydratase PrpD"/>
    <property type="match status" value="1"/>
</dbReference>
<dbReference type="Pfam" id="PF19305">
    <property type="entry name" value="MmgE_PrpD_C"/>
    <property type="match status" value="1"/>
</dbReference>
<name>A0ABP4U4K0_9ACTN</name>
<dbReference type="InterPro" id="IPR042183">
    <property type="entry name" value="MmgE/PrpD_sf_1"/>
</dbReference>
<dbReference type="InterPro" id="IPR042188">
    <property type="entry name" value="MmgE/PrpD_sf_2"/>
</dbReference>
<dbReference type="InterPro" id="IPR005656">
    <property type="entry name" value="MmgE_PrpD"/>
</dbReference>
<dbReference type="InterPro" id="IPR045337">
    <property type="entry name" value="MmgE_PrpD_C"/>
</dbReference>
<dbReference type="Gene3D" id="1.10.4100.10">
    <property type="entry name" value="2-methylcitrate dehydratase PrpD"/>
    <property type="match status" value="1"/>
</dbReference>
<protein>
    <submittedName>
        <fullName evidence="4">MmgE/PrpD family protein</fullName>
    </submittedName>
</protein>
<evidence type="ECO:0000313" key="5">
    <source>
        <dbReference type="Proteomes" id="UP001499947"/>
    </source>
</evidence>
<dbReference type="InterPro" id="IPR036148">
    <property type="entry name" value="MmgE/PrpD_sf"/>
</dbReference>
<reference evidence="5" key="1">
    <citation type="journal article" date="2019" name="Int. J. Syst. Evol. Microbiol.">
        <title>The Global Catalogue of Microorganisms (GCM) 10K type strain sequencing project: providing services to taxonomists for standard genome sequencing and annotation.</title>
        <authorList>
            <consortium name="The Broad Institute Genomics Platform"/>
            <consortium name="The Broad Institute Genome Sequencing Center for Infectious Disease"/>
            <person name="Wu L."/>
            <person name="Ma J."/>
        </authorList>
    </citation>
    <scope>NUCLEOTIDE SEQUENCE [LARGE SCALE GENOMIC DNA]</scope>
    <source>
        <strain evidence="5">JCM 13244</strain>
    </source>
</reference>
<evidence type="ECO:0000259" key="3">
    <source>
        <dbReference type="Pfam" id="PF19305"/>
    </source>
</evidence>
<proteinExistence type="inferred from homology"/>
<feature type="domain" description="MmgE/PrpD N-terminal" evidence="2">
    <location>
        <begin position="52"/>
        <end position="197"/>
    </location>
</feature>